<dbReference type="SUPFAM" id="SSF53474">
    <property type="entry name" value="alpha/beta-Hydrolases"/>
    <property type="match status" value="1"/>
</dbReference>
<evidence type="ECO:0000256" key="1">
    <source>
        <dbReference type="ARBA" id="ARBA00022801"/>
    </source>
</evidence>
<dbReference type="PROSITE" id="PS51318">
    <property type="entry name" value="TAT"/>
    <property type="match status" value="1"/>
</dbReference>
<dbReference type="Proteomes" id="UP001602245">
    <property type="component" value="Unassembled WGS sequence"/>
</dbReference>
<keyword evidence="3" id="KW-0443">Lipid metabolism</keyword>
<evidence type="ECO:0000256" key="3">
    <source>
        <dbReference type="ARBA" id="ARBA00023098"/>
    </source>
</evidence>
<feature type="signal peptide" evidence="4">
    <location>
        <begin position="1"/>
        <end position="29"/>
    </location>
</feature>
<proteinExistence type="predicted"/>
<dbReference type="EMBL" id="JBIAZU010000001">
    <property type="protein sequence ID" value="MFF5289391.1"/>
    <property type="molecule type" value="Genomic_DNA"/>
</dbReference>
<gene>
    <name evidence="5" type="ORF">ACFY35_08130</name>
</gene>
<evidence type="ECO:0000313" key="6">
    <source>
        <dbReference type="Proteomes" id="UP001602245"/>
    </source>
</evidence>
<dbReference type="InterPro" id="IPR006311">
    <property type="entry name" value="TAT_signal"/>
</dbReference>
<sequence>MSHPDIPTSLLSRRSFLITAAAAALVAPALDPSEAGAAAAHVPSGPIPLLLPEPTGRFPVGVLPLHLRDASRPDPLVPGIPFRDFMISVWYPAHPGPGQPRTDWLPPAAWRTFLERNALPLDLLAVPRTHGRIGARVLPAAAPYPVVIFSPGYGLDRGSATVLVEDLVSHGYLVVTVDHPHDAGEVQFPDGHVVAIGLADDTPDDDVRLVGLRMADVLFALSRLSTVNAGRNPSVEGGPLPVGLTGALDLRRVAVIGHSLGGATAAHLLNDPRVRAGANLDGGIFGPPLWDSSDKPFLFFLGQGHDTILDPTLHDLWVRLHGFRAAVNLRDSGHLSFTDFQALIPQLAGPAGFTPEQVAGYIGTIAPAASVRTVRAYLRSFLDLTLRHRDDGLLHRPSPRFPDAQLVTL</sequence>
<dbReference type="PANTHER" id="PTHR10272">
    <property type="entry name" value="PLATELET-ACTIVATING FACTOR ACETYLHYDROLASE"/>
    <property type="match status" value="1"/>
</dbReference>
<dbReference type="Pfam" id="PF03403">
    <property type="entry name" value="PAF-AH_p_II"/>
    <property type="match status" value="1"/>
</dbReference>
<protein>
    <submittedName>
        <fullName evidence="5">Alpha/beta hydrolase family protein</fullName>
    </submittedName>
</protein>
<reference evidence="5 6" key="1">
    <citation type="submission" date="2024-10" db="EMBL/GenBank/DDBJ databases">
        <title>The Natural Products Discovery Center: Release of the First 8490 Sequenced Strains for Exploring Actinobacteria Biosynthetic Diversity.</title>
        <authorList>
            <person name="Kalkreuter E."/>
            <person name="Kautsar S.A."/>
            <person name="Yang D."/>
            <person name="Bader C.D."/>
            <person name="Teijaro C.N."/>
            <person name="Fluegel L."/>
            <person name="Davis C.M."/>
            <person name="Simpson J.R."/>
            <person name="Lauterbach L."/>
            <person name="Steele A.D."/>
            <person name="Gui C."/>
            <person name="Meng S."/>
            <person name="Li G."/>
            <person name="Viehrig K."/>
            <person name="Ye F."/>
            <person name="Su P."/>
            <person name="Kiefer A.F."/>
            <person name="Nichols A."/>
            <person name="Cepeda A.J."/>
            <person name="Yan W."/>
            <person name="Fan B."/>
            <person name="Jiang Y."/>
            <person name="Adhikari A."/>
            <person name="Zheng C.-J."/>
            <person name="Schuster L."/>
            <person name="Cowan T.M."/>
            <person name="Smanski M.J."/>
            <person name="Chevrette M.G."/>
            <person name="De Carvalho L.P.S."/>
            <person name="Shen B."/>
        </authorList>
    </citation>
    <scope>NUCLEOTIDE SEQUENCE [LARGE SCALE GENOMIC DNA]</scope>
    <source>
        <strain evidence="5 6">NPDC000087</strain>
    </source>
</reference>
<comment type="caution">
    <text evidence="5">The sequence shown here is derived from an EMBL/GenBank/DDBJ whole genome shotgun (WGS) entry which is preliminary data.</text>
</comment>
<dbReference type="GO" id="GO:0016787">
    <property type="term" value="F:hydrolase activity"/>
    <property type="evidence" value="ECO:0007669"/>
    <property type="project" value="UniProtKB-KW"/>
</dbReference>
<feature type="chain" id="PRO_5046048385" evidence="4">
    <location>
        <begin position="30"/>
        <end position="409"/>
    </location>
</feature>
<evidence type="ECO:0000313" key="5">
    <source>
        <dbReference type="EMBL" id="MFF5289391.1"/>
    </source>
</evidence>
<dbReference type="Gene3D" id="3.40.50.1820">
    <property type="entry name" value="alpha/beta hydrolase"/>
    <property type="match status" value="1"/>
</dbReference>
<dbReference type="PANTHER" id="PTHR10272:SF0">
    <property type="entry name" value="PLATELET-ACTIVATING FACTOR ACETYLHYDROLASE"/>
    <property type="match status" value="1"/>
</dbReference>
<name>A0ABW6W7V8_9ACTN</name>
<evidence type="ECO:0000256" key="2">
    <source>
        <dbReference type="ARBA" id="ARBA00022963"/>
    </source>
</evidence>
<evidence type="ECO:0000256" key="4">
    <source>
        <dbReference type="SAM" id="SignalP"/>
    </source>
</evidence>
<keyword evidence="4" id="KW-0732">Signal</keyword>
<dbReference type="RefSeq" id="WP_020509728.1">
    <property type="nucleotide sequence ID" value="NZ_JBIAZU010000001.1"/>
</dbReference>
<keyword evidence="2" id="KW-0442">Lipid degradation</keyword>
<organism evidence="5 6">
    <name type="scientific">Paractinoplanes globisporus</name>
    <dbReference type="NCBI Taxonomy" id="113565"/>
    <lineage>
        <taxon>Bacteria</taxon>
        <taxon>Bacillati</taxon>
        <taxon>Actinomycetota</taxon>
        <taxon>Actinomycetes</taxon>
        <taxon>Micromonosporales</taxon>
        <taxon>Micromonosporaceae</taxon>
        <taxon>Paractinoplanes</taxon>
    </lineage>
</organism>
<dbReference type="InterPro" id="IPR029058">
    <property type="entry name" value="AB_hydrolase_fold"/>
</dbReference>
<keyword evidence="6" id="KW-1185">Reference proteome</keyword>
<accession>A0ABW6W7V8</accession>
<keyword evidence="1 5" id="KW-0378">Hydrolase</keyword>